<gene>
    <name evidence="2" type="ORF">AM493_07420</name>
</gene>
<evidence type="ECO:0000313" key="3">
    <source>
        <dbReference type="Proteomes" id="UP000037755"/>
    </source>
</evidence>
<reference evidence="2 3" key="1">
    <citation type="submission" date="2015-08" db="EMBL/GenBank/DDBJ databases">
        <title>Whole genome sequence of Flavobacterium akiainvivens IK-1T, from decaying Wikstroemia oahuensis, an endemic Hawaiian shrub.</title>
        <authorList>
            <person name="Wan X."/>
            <person name="Hou S."/>
            <person name="Saito J."/>
            <person name="Donachie S."/>
        </authorList>
    </citation>
    <scope>NUCLEOTIDE SEQUENCE [LARGE SCALE GENOMIC DNA]</scope>
    <source>
        <strain evidence="2 3">IK-1</strain>
    </source>
</reference>
<evidence type="ECO:0000313" key="2">
    <source>
        <dbReference type="EMBL" id="KOS05883.1"/>
    </source>
</evidence>
<feature type="signal peptide" evidence="1">
    <location>
        <begin position="1"/>
        <end position="20"/>
    </location>
</feature>
<organism evidence="2 3">
    <name type="scientific">Flavobacterium akiainvivens</name>
    <dbReference type="NCBI Taxonomy" id="1202724"/>
    <lineage>
        <taxon>Bacteria</taxon>
        <taxon>Pseudomonadati</taxon>
        <taxon>Bacteroidota</taxon>
        <taxon>Flavobacteriia</taxon>
        <taxon>Flavobacteriales</taxon>
        <taxon>Flavobacteriaceae</taxon>
        <taxon>Flavobacterium</taxon>
    </lineage>
</organism>
<dbReference type="Proteomes" id="UP000037755">
    <property type="component" value="Unassembled WGS sequence"/>
</dbReference>
<comment type="caution">
    <text evidence="2">The sequence shown here is derived from an EMBL/GenBank/DDBJ whole genome shotgun (WGS) entry which is preliminary data.</text>
</comment>
<evidence type="ECO:0000256" key="1">
    <source>
        <dbReference type="SAM" id="SignalP"/>
    </source>
</evidence>
<dbReference type="AlphaFoldDB" id="A0A0M8M8S6"/>
<proteinExistence type="predicted"/>
<dbReference type="EMBL" id="LIYD01000005">
    <property type="protein sequence ID" value="KOS05883.1"/>
    <property type="molecule type" value="Genomic_DNA"/>
</dbReference>
<keyword evidence="1" id="KW-0732">Signal</keyword>
<protein>
    <recommendedName>
        <fullName evidence="4">DUF4595 domain-containing protein</fullName>
    </recommendedName>
</protein>
<accession>A0A0M8M8S6</accession>
<dbReference type="RefSeq" id="WP_054407200.1">
    <property type="nucleotide sequence ID" value="NZ_FOYA01000008.1"/>
</dbReference>
<evidence type="ECO:0008006" key="4">
    <source>
        <dbReference type="Google" id="ProtNLM"/>
    </source>
</evidence>
<dbReference type="PROSITE" id="PS51257">
    <property type="entry name" value="PROKAR_LIPOPROTEIN"/>
    <property type="match status" value="1"/>
</dbReference>
<sequence length="279" mass="31555">MKNYLLMGFAALVAISCADADTDVVENTNLSGHNLHTVTRKVGDVTLKMFEFTDNKMITETLYSGGGVDDSYVYTYNAIGDLLTMVGTRGDGYVFFERELVYDTQHRLTEIKDTSYNDIMEQVTHQNSTITYNDVNNTVTAQYGFELQSGPRVFHFNNNGFVSAVETGNDTIALTYDGNNITQWNQLNFTYDTTTPVKGEYLNMYRNQFKSYVNFIVYWAFPVPTIASSNYITSINEQPGTIGDLNYTYEFDANGYPTVVHEAPTSYESNVVDVYINYN</sequence>
<feature type="chain" id="PRO_5005818107" description="DUF4595 domain-containing protein" evidence="1">
    <location>
        <begin position="21"/>
        <end position="279"/>
    </location>
</feature>
<dbReference type="OrthoDB" id="1339960at2"/>
<dbReference type="PATRIC" id="fig|1202724.3.peg.1545"/>
<keyword evidence="3" id="KW-1185">Reference proteome</keyword>
<name>A0A0M8M8S6_9FLAO</name>